<dbReference type="GO" id="GO:0005524">
    <property type="term" value="F:ATP binding"/>
    <property type="evidence" value="ECO:0007669"/>
    <property type="project" value="UniProtKB-KW"/>
</dbReference>
<dbReference type="GO" id="GO:0140662">
    <property type="term" value="F:ATP-dependent protein folding chaperone"/>
    <property type="evidence" value="ECO:0007669"/>
    <property type="project" value="InterPro"/>
</dbReference>
<dbReference type="Gene3D" id="2.60.34.10">
    <property type="entry name" value="Substrate Binding Domain Of DNAk, Chain A, domain 1"/>
    <property type="match status" value="2"/>
</dbReference>
<dbReference type="InterPro" id="IPR029047">
    <property type="entry name" value="HSP70_peptide-bd_sf"/>
</dbReference>
<dbReference type="Proteomes" id="UP000041254">
    <property type="component" value="Unassembled WGS sequence"/>
</dbReference>
<protein>
    <submittedName>
        <fullName evidence="3">Uncharacterized protein</fullName>
    </submittedName>
</protein>
<dbReference type="VEuPathDB" id="CryptoDB:Vbra_9131"/>
<dbReference type="PhylomeDB" id="A0A0G4FFS3"/>
<dbReference type="Pfam" id="PF00012">
    <property type="entry name" value="HSP70"/>
    <property type="match status" value="2"/>
</dbReference>
<organism evidence="3 4">
    <name type="scientific">Vitrella brassicaformis (strain CCMP3155)</name>
    <dbReference type="NCBI Taxonomy" id="1169540"/>
    <lineage>
        <taxon>Eukaryota</taxon>
        <taxon>Sar</taxon>
        <taxon>Alveolata</taxon>
        <taxon>Colpodellida</taxon>
        <taxon>Vitrellaceae</taxon>
        <taxon>Vitrella</taxon>
    </lineage>
</organism>
<accession>A0A0G4FFS3</accession>
<dbReference type="OMA" id="YEGENPM"/>
<dbReference type="STRING" id="1169540.A0A0G4FFS3"/>
<keyword evidence="1" id="KW-0547">Nucleotide-binding</keyword>
<name>A0A0G4FFS3_VITBC</name>
<dbReference type="AlphaFoldDB" id="A0A0G4FFS3"/>
<dbReference type="OrthoDB" id="3260447at2759"/>
<dbReference type="PANTHER" id="PTHR19375">
    <property type="entry name" value="HEAT SHOCK PROTEIN 70KDA"/>
    <property type="match status" value="1"/>
</dbReference>
<dbReference type="SUPFAM" id="SSF100920">
    <property type="entry name" value="Heat shock protein 70kD (HSP70), peptide-binding domain"/>
    <property type="match status" value="2"/>
</dbReference>
<keyword evidence="2" id="KW-0067">ATP-binding</keyword>
<reference evidence="3 4" key="1">
    <citation type="submission" date="2014-11" db="EMBL/GenBank/DDBJ databases">
        <authorList>
            <person name="Zhu J."/>
            <person name="Qi W."/>
            <person name="Song R."/>
        </authorList>
    </citation>
    <scope>NUCLEOTIDE SEQUENCE [LARGE SCALE GENOMIC DNA]</scope>
</reference>
<evidence type="ECO:0000256" key="2">
    <source>
        <dbReference type="ARBA" id="ARBA00022840"/>
    </source>
</evidence>
<dbReference type="InterPro" id="IPR013126">
    <property type="entry name" value="Hsp_70_fam"/>
</dbReference>
<dbReference type="EMBL" id="CDMY01000431">
    <property type="protein sequence ID" value="CEM12032.1"/>
    <property type="molecule type" value="Genomic_DNA"/>
</dbReference>
<dbReference type="InParanoid" id="A0A0G4FFS3"/>
<evidence type="ECO:0000256" key="1">
    <source>
        <dbReference type="ARBA" id="ARBA00022741"/>
    </source>
</evidence>
<evidence type="ECO:0000313" key="3">
    <source>
        <dbReference type="EMBL" id="CEM12032.1"/>
    </source>
</evidence>
<keyword evidence="4" id="KW-1185">Reference proteome</keyword>
<proteinExistence type="predicted"/>
<evidence type="ECO:0000313" key="4">
    <source>
        <dbReference type="Proteomes" id="UP000041254"/>
    </source>
</evidence>
<gene>
    <name evidence="3" type="ORF">Vbra_9131</name>
</gene>
<sequence length="255" mass="27554">MGGTGGDTPDLRARAEALEAQLAERDATIETLKATGLVNVSFKVYEGENPMAKDNHLLGSFTFTGIAPAPKGEGKIDLTFDIDVDGILRVSTTDKSNGRKQTLMIKNSASAVKPPDGVRQQGLPVVTPLSLGIWGKKGKVKDAFLRIIDRNSNIPIKKSDFFWTTYDNQTEMSFKVYEGENPMAKDNHLLGQFTFTGLTPAPEGAGIEVTFDIDADGIGCVTATEESTGRQQSLSFENSASALKSVVDIRKKSHR</sequence>